<feature type="domain" description="Glucose-methanol-choline oxidoreductase N-terminal" evidence="5">
    <location>
        <begin position="6"/>
        <end position="234"/>
    </location>
</feature>
<dbReference type="InterPro" id="IPR000172">
    <property type="entry name" value="GMC_OxRdtase_N"/>
</dbReference>
<dbReference type="Pfam" id="PF00732">
    <property type="entry name" value="GMC_oxred_N"/>
    <property type="match status" value="1"/>
</dbReference>
<comment type="cofactor">
    <cofactor evidence="1">
        <name>FAD</name>
        <dbReference type="ChEBI" id="CHEBI:57692"/>
    </cofactor>
</comment>
<comment type="similarity">
    <text evidence="2">Belongs to the GMC oxidoreductase family.</text>
</comment>
<dbReference type="GO" id="GO:0050660">
    <property type="term" value="F:flavin adenine dinucleotide binding"/>
    <property type="evidence" value="ECO:0007669"/>
    <property type="project" value="InterPro"/>
</dbReference>
<dbReference type="InterPro" id="IPR012132">
    <property type="entry name" value="GMC_OxRdtase"/>
</dbReference>
<sequence>MKINEYSYIIIGAGSAGCVLANRLSENPNHKVLLIESGPSDKTWKTAMPAALLYTMHDPKYNYLYETEPEPFMNNRKMFCPRGKMLGGSSSHNGMVHVRGNAMDFENWAQQGLSKWGYSSVLPYFKKSECITGLDHNYRNDSGPLKLSRSENGNVLTQIYLKSAESAGYDINHDMNGYKQEGFGLMDTTILNGKRQSASVTYLHPVIHRKNLTVITRNSVSKILIENNKATGVE</sequence>
<dbReference type="SUPFAM" id="SSF51905">
    <property type="entry name" value="FAD/NAD(P)-binding domain"/>
    <property type="match status" value="1"/>
</dbReference>
<organism evidence="6">
    <name type="scientific">marine metagenome</name>
    <dbReference type="NCBI Taxonomy" id="408172"/>
    <lineage>
        <taxon>unclassified sequences</taxon>
        <taxon>metagenomes</taxon>
        <taxon>ecological metagenomes</taxon>
    </lineage>
</organism>
<accession>A0A382EX35</accession>
<evidence type="ECO:0000256" key="2">
    <source>
        <dbReference type="ARBA" id="ARBA00010790"/>
    </source>
</evidence>
<dbReference type="GO" id="GO:0016614">
    <property type="term" value="F:oxidoreductase activity, acting on CH-OH group of donors"/>
    <property type="evidence" value="ECO:0007669"/>
    <property type="project" value="InterPro"/>
</dbReference>
<feature type="non-terminal residue" evidence="6">
    <location>
        <position position="234"/>
    </location>
</feature>
<dbReference type="EMBL" id="UINC01046465">
    <property type="protein sequence ID" value="SVB54523.1"/>
    <property type="molecule type" value="Genomic_DNA"/>
</dbReference>
<evidence type="ECO:0000256" key="4">
    <source>
        <dbReference type="ARBA" id="ARBA00022827"/>
    </source>
</evidence>
<keyword evidence="3" id="KW-0285">Flavoprotein</keyword>
<dbReference type="PROSITE" id="PS51257">
    <property type="entry name" value="PROKAR_LIPOPROTEIN"/>
    <property type="match status" value="1"/>
</dbReference>
<dbReference type="AlphaFoldDB" id="A0A382EX35"/>
<gene>
    <name evidence="6" type="ORF">METZ01_LOCUS207377</name>
</gene>
<reference evidence="6" key="1">
    <citation type="submission" date="2018-05" db="EMBL/GenBank/DDBJ databases">
        <authorList>
            <person name="Lanie J.A."/>
            <person name="Ng W.-L."/>
            <person name="Kazmierczak K.M."/>
            <person name="Andrzejewski T.M."/>
            <person name="Davidsen T.M."/>
            <person name="Wayne K.J."/>
            <person name="Tettelin H."/>
            <person name="Glass J.I."/>
            <person name="Rusch D."/>
            <person name="Podicherti R."/>
            <person name="Tsui H.-C.T."/>
            <person name="Winkler M.E."/>
        </authorList>
    </citation>
    <scope>NUCLEOTIDE SEQUENCE</scope>
</reference>
<evidence type="ECO:0000256" key="1">
    <source>
        <dbReference type="ARBA" id="ARBA00001974"/>
    </source>
</evidence>
<protein>
    <recommendedName>
        <fullName evidence="5">Glucose-methanol-choline oxidoreductase N-terminal domain-containing protein</fullName>
    </recommendedName>
</protein>
<dbReference type="Gene3D" id="3.30.560.10">
    <property type="entry name" value="Glucose Oxidase, domain 3"/>
    <property type="match status" value="1"/>
</dbReference>
<keyword evidence="4" id="KW-0274">FAD</keyword>
<dbReference type="PANTHER" id="PTHR11552:SF147">
    <property type="entry name" value="CHOLINE DEHYDROGENASE, MITOCHONDRIAL"/>
    <property type="match status" value="1"/>
</dbReference>
<evidence type="ECO:0000313" key="6">
    <source>
        <dbReference type="EMBL" id="SVB54523.1"/>
    </source>
</evidence>
<evidence type="ECO:0000259" key="5">
    <source>
        <dbReference type="Pfam" id="PF00732"/>
    </source>
</evidence>
<dbReference type="PANTHER" id="PTHR11552">
    <property type="entry name" value="GLUCOSE-METHANOL-CHOLINE GMC OXIDOREDUCTASE"/>
    <property type="match status" value="1"/>
</dbReference>
<name>A0A382EX35_9ZZZZ</name>
<dbReference type="Gene3D" id="3.50.50.60">
    <property type="entry name" value="FAD/NAD(P)-binding domain"/>
    <property type="match status" value="1"/>
</dbReference>
<proteinExistence type="inferred from homology"/>
<dbReference type="InterPro" id="IPR036188">
    <property type="entry name" value="FAD/NAD-bd_sf"/>
</dbReference>
<evidence type="ECO:0000256" key="3">
    <source>
        <dbReference type="ARBA" id="ARBA00022630"/>
    </source>
</evidence>